<accession>A0AA42L3L3</accession>
<dbReference type="RefSeq" id="WP_154162630.1">
    <property type="nucleotide sequence ID" value="NZ_CP096918.1"/>
</dbReference>
<evidence type="ECO:0000313" key="3">
    <source>
        <dbReference type="Proteomes" id="UP001158297"/>
    </source>
</evidence>
<dbReference type="EMBL" id="JAODZU010000024">
    <property type="protein sequence ID" value="MDH0364653.1"/>
    <property type="molecule type" value="Genomic_DNA"/>
</dbReference>
<gene>
    <name evidence="2" type="ORF">N7330_16560</name>
</gene>
<organism evidence="2 3">
    <name type="scientific">Comamonas aquatica</name>
    <dbReference type="NCBI Taxonomy" id="225991"/>
    <lineage>
        <taxon>Bacteria</taxon>
        <taxon>Pseudomonadati</taxon>
        <taxon>Pseudomonadota</taxon>
        <taxon>Betaproteobacteria</taxon>
        <taxon>Burkholderiales</taxon>
        <taxon>Comamonadaceae</taxon>
        <taxon>Comamonas</taxon>
    </lineage>
</organism>
<name>A0AA42L3L3_9BURK</name>
<dbReference type="Proteomes" id="UP001158297">
    <property type="component" value="Unassembled WGS sequence"/>
</dbReference>
<sequence>MAKDKNLIATSGDHDKWQAEDDMRTLARAEEIRKDAKRFKAAVAMAKEKVKELEALQQLSANS</sequence>
<feature type="coiled-coil region" evidence="1">
    <location>
        <begin position="29"/>
        <end position="56"/>
    </location>
</feature>
<keyword evidence="1" id="KW-0175">Coiled coil</keyword>
<proteinExistence type="predicted"/>
<protein>
    <submittedName>
        <fullName evidence="2">Uncharacterized protein</fullName>
    </submittedName>
</protein>
<evidence type="ECO:0000256" key="1">
    <source>
        <dbReference type="SAM" id="Coils"/>
    </source>
</evidence>
<comment type="caution">
    <text evidence="2">The sequence shown here is derived from an EMBL/GenBank/DDBJ whole genome shotgun (WGS) entry which is preliminary data.</text>
</comment>
<evidence type="ECO:0000313" key="2">
    <source>
        <dbReference type="EMBL" id="MDH0364653.1"/>
    </source>
</evidence>
<reference evidence="2" key="1">
    <citation type="submission" date="2022-09" db="EMBL/GenBank/DDBJ databases">
        <title>Intensive care unit water sources are persistently colonized with multi-drug resistant bacteria and are the site of extensive horizontal gene transfer of antibiotic resistance genes.</title>
        <authorList>
            <person name="Diorio-Toth L."/>
        </authorList>
    </citation>
    <scope>NUCLEOTIDE SEQUENCE</scope>
    <source>
        <strain evidence="2">GD04130</strain>
    </source>
</reference>
<dbReference type="AlphaFoldDB" id="A0AA42L3L3"/>